<dbReference type="InterPro" id="IPR036259">
    <property type="entry name" value="MFS_trans_sf"/>
</dbReference>
<dbReference type="GO" id="GO:0005886">
    <property type="term" value="C:plasma membrane"/>
    <property type="evidence" value="ECO:0007669"/>
    <property type="project" value="UniProtKB-SubCell"/>
</dbReference>
<dbReference type="PANTHER" id="PTHR23514">
    <property type="entry name" value="BYPASS OF STOP CODON PROTEIN 6"/>
    <property type="match status" value="1"/>
</dbReference>
<accession>A0A0X8GZG2</accession>
<feature type="domain" description="Major facilitator superfamily (MFS) profile" evidence="8">
    <location>
        <begin position="10"/>
        <end position="390"/>
    </location>
</feature>
<feature type="transmembrane region" description="Helical" evidence="7">
    <location>
        <begin position="301"/>
        <end position="320"/>
    </location>
</feature>
<feature type="transmembrane region" description="Helical" evidence="7">
    <location>
        <begin position="76"/>
        <end position="93"/>
    </location>
</feature>
<feature type="transmembrane region" description="Helical" evidence="7">
    <location>
        <begin position="42"/>
        <end position="64"/>
    </location>
</feature>
<evidence type="ECO:0000256" key="3">
    <source>
        <dbReference type="ARBA" id="ARBA00022448"/>
    </source>
</evidence>
<dbReference type="OrthoDB" id="7066727at2"/>
<evidence type="ECO:0000256" key="6">
    <source>
        <dbReference type="ARBA" id="ARBA00023136"/>
    </source>
</evidence>
<dbReference type="PROSITE" id="PS50850">
    <property type="entry name" value="MFS"/>
    <property type="match status" value="1"/>
</dbReference>
<evidence type="ECO:0000256" key="5">
    <source>
        <dbReference type="ARBA" id="ARBA00022989"/>
    </source>
</evidence>
<comment type="similarity">
    <text evidence="2">Belongs to the major facilitator superfamily.</text>
</comment>
<feature type="transmembrane region" description="Helical" evidence="7">
    <location>
        <begin position="212"/>
        <end position="232"/>
    </location>
</feature>
<comment type="subcellular location">
    <subcellularLocation>
        <location evidence="1">Cell membrane</location>
        <topology evidence="1">Multi-pass membrane protein</topology>
    </subcellularLocation>
</comment>
<proteinExistence type="inferred from homology"/>
<protein>
    <recommendedName>
        <fullName evidence="8">Major facilitator superfamily (MFS) profile domain-containing protein</fullName>
    </recommendedName>
</protein>
<evidence type="ECO:0000313" key="10">
    <source>
        <dbReference type="Proteomes" id="UP000063781"/>
    </source>
</evidence>
<keyword evidence="5 7" id="KW-1133">Transmembrane helix</keyword>
<dbReference type="KEGG" id="erl:AOC36_04615"/>
<name>A0A0X8GZG2_9FIRM</name>
<evidence type="ECO:0000259" key="8">
    <source>
        <dbReference type="PROSITE" id="PS50850"/>
    </source>
</evidence>
<dbReference type="InterPro" id="IPR051788">
    <property type="entry name" value="MFS_Transporter"/>
</dbReference>
<feature type="transmembrane region" description="Helical" evidence="7">
    <location>
        <begin position="276"/>
        <end position="295"/>
    </location>
</feature>
<keyword evidence="6 7" id="KW-0472">Membrane</keyword>
<dbReference type="Pfam" id="PF07690">
    <property type="entry name" value="MFS_1"/>
    <property type="match status" value="1"/>
</dbReference>
<dbReference type="Gene3D" id="1.20.1250.20">
    <property type="entry name" value="MFS general substrate transporter like domains"/>
    <property type="match status" value="2"/>
</dbReference>
<keyword evidence="3" id="KW-0813">Transport</keyword>
<dbReference type="PANTHER" id="PTHR23514:SF3">
    <property type="entry name" value="BYPASS OF STOP CODON PROTEIN 6"/>
    <property type="match status" value="1"/>
</dbReference>
<dbReference type="AlphaFoldDB" id="A0A0X8GZG2"/>
<feature type="transmembrane region" description="Helical" evidence="7">
    <location>
        <begin position="252"/>
        <end position="269"/>
    </location>
</feature>
<feature type="transmembrane region" description="Helical" evidence="7">
    <location>
        <begin position="163"/>
        <end position="184"/>
    </location>
</feature>
<keyword evidence="4 7" id="KW-0812">Transmembrane</keyword>
<organism evidence="9 10">
    <name type="scientific">Erysipelothrix larvae</name>
    <dbReference type="NCBI Taxonomy" id="1514105"/>
    <lineage>
        <taxon>Bacteria</taxon>
        <taxon>Bacillati</taxon>
        <taxon>Bacillota</taxon>
        <taxon>Erysipelotrichia</taxon>
        <taxon>Erysipelotrichales</taxon>
        <taxon>Erysipelotrichaceae</taxon>
        <taxon>Erysipelothrix</taxon>
    </lineage>
</organism>
<dbReference type="EMBL" id="CP013213">
    <property type="protein sequence ID" value="AMC93279.1"/>
    <property type="molecule type" value="Genomic_DNA"/>
</dbReference>
<sequence length="393" mass="42704">MKQLILKNKSALMVTYGCMLFEGAINVLMVATMSMLQDHFEMSAASISTLITIKSIGTVATIYFSGSLSDLIGRKNIICLGSVFFMVFLIGLISTQNFYMAMFFALIGGIAHGLMDSPAISMLIDIFGRDSGPAMSFVQVFFASGSAITSTLTSLIIKKNMNWKLIYALYAIVGIVVIAIVLTARYPKRYKGEPIDANESAKREPSFMREGLLLACTTFLLSSSSAVINTWLPTFANQEKNMTLISSVELLAKLQFGNIVGALLFAYILTKVHATVLLIINPLIALIGMMTIVFMPNISALSVFVVGMVMGVLFSLALNIAGEMFPQSSGKATGFIGSASMSAGMTTVFLTGKLYPYTGFQHLFTFVLILLSLAICLATWFRTLYLKMIKGDL</sequence>
<dbReference type="SUPFAM" id="SSF103473">
    <property type="entry name" value="MFS general substrate transporter"/>
    <property type="match status" value="1"/>
</dbReference>
<evidence type="ECO:0000256" key="2">
    <source>
        <dbReference type="ARBA" id="ARBA00008335"/>
    </source>
</evidence>
<evidence type="ECO:0000256" key="1">
    <source>
        <dbReference type="ARBA" id="ARBA00004651"/>
    </source>
</evidence>
<feature type="transmembrane region" description="Helical" evidence="7">
    <location>
        <begin position="136"/>
        <end position="157"/>
    </location>
</feature>
<reference evidence="9 10" key="1">
    <citation type="submission" date="2015-10" db="EMBL/GenBank/DDBJ databases">
        <title>Erysipelothrix larvae sp. LV19 isolated from the larval gut of the rhinoceros beetle, Trypoxylus dichotomus.</title>
        <authorList>
            <person name="Lim S."/>
            <person name="Kim B.-C."/>
        </authorList>
    </citation>
    <scope>NUCLEOTIDE SEQUENCE [LARGE SCALE GENOMIC DNA]</scope>
    <source>
        <strain evidence="9 10">LV19</strain>
    </source>
</reference>
<evidence type="ECO:0000256" key="4">
    <source>
        <dbReference type="ARBA" id="ARBA00022692"/>
    </source>
</evidence>
<dbReference type="Proteomes" id="UP000063781">
    <property type="component" value="Chromosome"/>
</dbReference>
<dbReference type="RefSeq" id="WP_067631890.1">
    <property type="nucleotide sequence ID" value="NZ_CP013213.1"/>
</dbReference>
<evidence type="ECO:0000313" key="9">
    <source>
        <dbReference type="EMBL" id="AMC93279.1"/>
    </source>
</evidence>
<feature type="transmembrane region" description="Helical" evidence="7">
    <location>
        <begin position="332"/>
        <end position="351"/>
    </location>
</feature>
<dbReference type="STRING" id="1514105.AOC36_04615"/>
<evidence type="ECO:0000256" key="7">
    <source>
        <dbReference type="SAM" id="Phobius"/>
    </source>
</evidence>
<dbReference type="InterPro" id="IPR011701">
    <property type="entry name" value="MFS"/>
</dbReference>
<gene>
    <name evidence="9" type="ORF">AOC36_04615</name>
</gene>
<feature type="transmembrane region" description="Helical" evidence="7">
    <location>
        <begin position="363"/>
        <end position="381"/>
    </location>
</feature>
<dbReference type="InterPro" id="IPR020846">
    <property type="entry name" value="MFS_dom"/>
</dbReference>
<keyword evidence="10" id="KW-1185">Reference proteome</keyword>
<feature type="transmembrane region" description="Helical" evidence="7">
    <location>
        <begin position="12"/>
        <end position="36"/>
    </location>
</feature>
<dbReference type="GO" id="GO:0022857">
    <property type="term" value="F:transmembrane transporter activity"/>
    <property type="evidence" value="ECO:0007669"/>
    <property type="project" value="InterPro"/>
</dbReference>